<evidence type="ECO:0000256" key="1">
    <source>
        <dbReference type="SAM" id="MobiDB-lite"/>
    </source>
</evidence>
<evidence type="ECO:0000313" key="3">
    <source>
        <dbReference type="Proteomes" id="UP000572817"/>
    </source>
</evidence>
<gene>
    <name evidence="2" type="ORF">GTA08_BOTSDO09367</name>
</gene>
<feature type="region of interest" description="Disordered" evidence="1">
    <location>
        <begin position="101"/>
        <end position="202"/>
    </location>
</feature>
<accession>A0A8H4IKG5</accession>
<feature type="compositionally biased region" description="Basic and acidic residues" evidence="1">
    <location>
        <begin position="330"/>
        <end position="340"/>
    </location>
</feature>
<feature type="compositionally biased region" description="Polar residues" evidence="1">
    <location>
        <begin position="393"/>
        <end position="428"/>
    </location>
</feature>
<protein>
    <submittedName>
        <fullName evidence="2">Uncharacterized protein</fullName>
    </submittedName>
</protein>
<proteinExistence type="predicted"/>
<comment type="caution">
    <text evidence="2">The sequence shown here is derived from an EMBL/GenBank/DDBJ whole genome shotgun (WGS) entry which is preliminary data.</text>
</comment>
<feature type="compositionally biased region" description="Basic and acidic residues" evidence="1">
    <location>
        <begin position="292"/>
        <end position="303"/>
    </location>
</feature>
<dbReference type="Proteomes" id="UP000572817">
    <property type="component" value="Unassembled WGS sequence"/>
</dbReference>
<evidence type="ECO:0000313" key="2">
    <source>
        <dbReference type="EMBL" id="KAF4302745.1"/>
    </source>
</evidence>
<reference evidence="2" key="1">
    <citation type="submission" date="2020-04" db="EMBL/GenBank/DDBJ databases">
        <title>Genome Assembly and Annotation of Botryosphaeria dothidea sdau 11-99, a Latent Pathogen of Apple Fruit Ring Rot in China.</title>
        <authorList>
            <person name="Yu C."/>
            <person name="Diao Y."/>
            <person name="Lu Q."/>
            <person name="Zhao J."/>
            <person name="Cui S."/>
            <person name="Peng C."/>
            <person name="He B."/>
            <person name="Liu H."/>
        </authorList>
    </citation>
    <scope>NUCLEOTIDE SEQUENCE [LARGE SCALE GENOMIC DNA]</scope>
    <source>
        <strain evidence="2">Sdau11-99</strain>
    </source>
</reference>
<feature type="region of interest" description="Disordered" evidence="1">
    <location>
        <begin position="384"/>
        <end position="451"/>
    </location>
</feature>
<feature type="compositionally biased region" description="Polar residues" evidence="1">
    <location>
        <begin position="437"/>
        <end position="451"/>
    </location>
</feature>
<dbReference type="EMBL" id="WWBZ02000062">
    <property type="protein sequence ID" value="KAF4302745.1"/>
    <property type="molecule type" value="Genomic_DNA"/>
</dbReference>
<keyword evidence="3" id="KW-1185">Reference proteome</keyword>
<organism evidence="2 3">
    <name type="scientific">Botryosphaeria dothidea</name>
    <dbReference type="NCBI Taxonomy" id="55169"/>
    <lineage>
        <taxon>Eukaryota</taxon>
        <taxon>Fungi</taxon>
        <taxon>Dikarya</taxon>
        <taxon>Ascomycota</taxon>
        <taxon>Pezizomycotina</taxon>
        <taxon>Dothideomycetes</taxon>
        <taxon>Dothideomycetes incertae sedis</taxon>
        <taxon>Botryosphaeriales</taxon>
        <taxon>Botryosphaeriaceae</taxon>
        <taxon>Botryosphaeria</taxon>
    </lineage>
</organism>
<dbReference type="AlphaFoldDB" id="A0A8H4IKG5"/>
<sequence length="758" mass="83420">MPSGIALDFRVIRADASQFVRRGDPALPAGNSPTPPRDNIGIMVRQGREHLVIFREMKDTPNHQVSTVKLPDSARPDLRWVAAGLTANSFNPPVLTSKKVSEANEDGTIASSRRLTEQFTKRKHESSSSAKGKGHGVEKLSTAVSQTAIDEPRKKITSNQRSAKAQVVKPSVGSQPSNKRGSAGISAGKSSTSHHHTAQRDAKGIIEQEQAAKAIEANTRKRRNNQRGYGNEESLNNGTKTHRRQHQGKPADLPSEIQSKRDVVKPPSTVADSADPRIGRWLAGVETTTKSESGEPEKSKLKESPPPTALTPSKISKKHSYTSHLASIDNHSKEHREGVRRVGGSHRSKTFEEISAVRTEETPHCAIHITETYIRIPLRTRDTEMRVRREKSTSVNSPTTDVATHTSSPTTVTNSGTSSLYSLQFRGSQQDRKSNRASETPSWAYSDPSSVVSTCGGSPVPNSFLPSNIKTHASTLGEISTTGRGSTVPSSQTSSASVRLSFPVFIEKTWHLLRKADPSLPSFKKAEHFGDHKDRDTDLWLGLHNPIVVKLPSTTLLAHIPVFRDLLTPDSHFCLGKCGFSTPRYALCISVNESRALEFSAAAKLRDLDAAPADDHTRHVKHNLLDFFRALHGRPVRDVANLRSALQRVRRYFDCPAAVARCLRSVERGQAAALEAAVRAEPRECLRFGHRYGAARMFEVAFGEVARRAARERDGGAYLRGVPSAVRDVVEMKVGMLRNVIDEDTMWKRAWKAMDGEW</sequence>
<name>A0A8H4IKG5_9PEZI</name>
<feature type="region of interest" description="Disordered" evidence="1">
    <location>
        <begin position="215"/>
        <end position="350"/>
    </location>
</feature>